<dbReference type="RefSeq" id="WP_140008080.1">
    <property type="nucleotide sequence ID" value="NZ_JBHMDG010000008.1"/>
</dbReference>
<evidence type="ECO:0000313" key="1">
    <source>
        <dbReference type="EMBL" id="MFB9312753.1"/>
    </source>
</evidence>
<dbReference type="Gene3D" id="6.10.140.2080">
    <property type="match status" value="1"/>
</dbReference>
<proteinExistence type="predicted"/>
<comment type="caution">
    <text evidence="1">The sequence shown here is derived from an EMBL/GenBank/DDBJ whole genome shotgun (WGS) entry which is preliminary data.</text>
</comment>
<evidence type="ECO:0000313" key="2">
    <source>
        <dbReference type="Proteomes" id="UP001589750"/>
    </source>
</evidence>
<dbReference type="EMBL" id="JBHMDG010000008">
    <property type="protein sequence ID" value="MFB9312753.1"/>
    <property type="molecule type" value="Genomic_DNA"/>
</dbReference>
<reference evidence="1 2" key="1">
    <citation type="submission" date="2024-09" db="EMBL/GenBank/DDBJ databases">
        <authorList>
            <person name="Sun Q."/>
            <person name="Mori K."/>
        </authorList>
    </citation>
    <scope>NUCLEOTIDE SEQUENCE [LARGE SCALE GENOMIC DNA]</scope>
    <source>
        <strain evidence="1 2">JCM 9626</strain>
    </source>
</reference>
<sequence>MTAPTPESGGKLRGILDWLRAGYPAGVPTKDYIPLLALLRRRLTEDEVAEIARQVAAPSRSGEGSEPDVGVLITKITDALPSPEDVARVEAHLTAHHAWPEDTSPEA</sequence>
<gene>
    <name evidence="1" type="ORF">ACFFRI_06820</name>
</gene>
<dbReference type="Gene3D" id="1.10.10.2390">
    <property type="match status" value="1"/>
</dbReference>
<name>A0ABV5K7N1_9ACTN</name>
<dbReference type="Proteomes" id="UP001589750">
    <property type="component" value="Unassembled WGS sequence"/>
</dbReference>
<keyword evidence="2" id="KW-1185">Reference proteome</keyword>
<organism evidence="1 2">
    <name type="scientific">Nocardioides plantarum</name>
    <dbReference type="NCBI Taxonomy" id="29299"/>
    <lineage>
        <taxon>Bacteria</taxon>
        <taxon>Bacillati</taxon>
        <taxon>Actinomycetota</taxon>
        <taxon>Actinomycetes</taxon>
        <taxon>Propionibacteriales</taxon>
        <taxon>Nocardioidaceae</taxon>
        <taxon>Nocardioides</taxon>
    </lineage>
</organism>
<accession>A0ABV5K7N1</accession>
<dbReference type="Pfam" id="PF11829">
    <property type="entry name" value="DUF3349"/>
    <property type="match status" value="1"/>
</dbReference>
<dbReference type="InterPro" id="IPR021784">
    <property type="entry name" value="DUF3349"/>
</dbReference>
<protein>
    <submittedName>
        <fullName evidence="1">DUF3349 domain-containing protein</fullName>
    </submittedName>
</protein>